<reference evidence="1 2" key="1">
    <citation type="journal article" date="2024" name="Plant Biotechnol. J.">
        <title>Dendrobium thyrsiflorum genome and its molecular insights into genes involved in important horticultural traits.</title>
        <authorList>
            <person name="Chen B."/>
            <person name="Wang J.Y."/>
            <person name="Zheng P.J."/>
            <person name="Li K.L."/>
            <person name="Liang Y.M."/>
            <person name="Chen X.F."/>
            <person name="Zhang C."/>
            <person name="Zhao X."/>
            <person name="He X."/>
            <person name="Zhang G.Q."/>
            <person name="Liu Z.J."/>
            <person name="Xu Q."/>
        </authorList>
    </citation>
    <scope>NUCLEOTIDE SEQUENCE [LARGE SCALE GENOMIC DNA]</scope>
    <source>
        <strain evidence="1">GZMU011</strain>
    </source>
</reference>
<dbReference type="AlphaFoldDB" id="A0ABD0U5U6"/>
<protein>
    <submittedName>
        <fullName evidence="1">Uncharacterized protein</fullName>
    </submittedName>
</protein>
<evidence type="ECO:0000313" key="1">
    <source>
        <dbReference type="EMBL" id="KAL0907853.1"/>
    </source>
</evidence>
<evidence type="ECO:0000313" key="2">
    <source>
        <dbReference type="Proteomes" id="UP001552299"/>
    </source>
</evidence>
<proteinExistence type="predicted"/>
<gene>
    <name evidence="1" type="ORF">M5K25_022297</name>
</gene>
<dbReference type="Proteomes" id="UP001552299">
    <property type="component" value="Unassembled WGS sequence"/>
</dbReference>
<comment type="caution">
    <text evidence="1">The sequence shown here is derived from an EMBL/GenBank/DDBJ whole genome shotgun (WGS) entry which is preliminary data.</text>
</comment>
<keyword evidence="2" id="KW-1185">Reference proteome</keyword>
<accession>A0ABD0U5U6</accession>
<organism evidence="1 2">
    <name type="scientific">Dendrobium thyrsiflorum</name>
    <name type="common">Pinecone-like raceme dendrobium</name>
    <name type="synonym">Orchid</name>
    <dbReference type="NCBI Taxonomy" id="117978"/>
    <lineage>
        <taxon>Eukaryota</taxon>
        <taxon>Viridiplantae</taxon>
        <taxon>Streptophyta</taxon>
        <taxon>Embryophyta</taxon>
        <taxon>Tracheophyta</taxon>
        <taxon>Spermatophyta</taxon>
        <taxon>Magnoliopsida</taxon>
        <taxon>Liliopsida</taxon>
        <taxon>Asparagales</taxon>
        <taxon>Orchidaceae</taxon>
        <taxon>Epidendroideae</taxon>
        <taxon>Malaxideae</taxon>
        <taxon>Dendrobiinae</taxon>
        <taxon>Dendrobium</taxon>
    </lineage>
</organism>
<name>A0ABD0U5U6_DENTH</name>
<sequence>MLCRLVAGFFEGICQIQGCARGAVMPLRLVITVLYNYFDGLEYDFPETKAEKPLQSNLFLPFSPLHDDGREPFFLPSAENRNSSLFHHSTVMAENHSSSLFHHSTVKAENLSPSLFHHSTVKAENLASSLFHHSTVKAENLASSLFHHSTVKAENLGKH</sequence>
<dbReference type="EMBL" id="JANQDX010000017">
    <property type="protein sequence ID" value="KAL0907853.1"/>
    <property type="molecule type" value="Genomic_DNA"/>
</dbReference>